<feature type="domain" description="NAD(P)-binding" evidence="1">
    <location>
        <begin position="8"/>
        <end position="174"/>
    </location>
</feature>
<sequence>MEKILVLGGTGKTGRRVVRHLKAAGMPVSAASRTGGDVAFDLGRPETWARALDGAAAVYIVEPDLRPGLDRRARVPALVAEAVAAGARRLVLLSAHGVGEAGDDHPLKSAEQAVRESGVGWTLLRPDWFSQNFSEAFWRQGILAGTLALPTGDGRTPFVDAEDIAEVAAAALTDERHSGRIYYLTGPRAIAFGEAADLIGRATGRTIRHVDVDPEVFVERQVANGVPSDVARLLTGLLVNIRDGRGAAPSDGVEHALGRPPRRFEDYVAEAAAAGHWN</sequence>
<evidence type="ECO:0000313" key="2">
    <source>
        <dbReference type="EMBL" id="KAB8186210.1"/>
    </source>
</evidence>
<proteinExistence type="predicted"/>
<dbReference type="Gene3D" id="3.90.25.10">
    <property type="entry name" value="UDP-galactose 4-epimerase, domain 1"/>
    <property type="match status" value="1"/>
</dbReference>
<dbReference type="AlphaFoldDB" id="A0A5N6C115"/>
<reference evidence="2 3" key="1">
    <citation type="submission" date="2019-10" db="EMBL/GenBank/DDBJ databases">
        <title>Nonomuraea sp. nov., isolated from Phyllanthus amarus.</title>
        <authorList>
            <person name="Klykleung N."/>
            <person name="Tanasupawat S."/>
        </authorList>
    </citation>
    <scope>NUCLEOTIDE SEQUENCE [LARGE SCALE GENOMIC DNA]</scope>
    <source>
        <strain evidence="2 3">CR1-09</strain>
    </source>
</reference>
<gene>
    <name evidence="2" type="ORF">FH610_010225</name>
</gene>
<dbReference type="InterPro" id="IPR016040">
    <property type="entry name" value="NAD(P)-bd_dom"/>
</dbReference>
<keyword evidence="3" id="KW-1185">Reference proteome</keyword>
<dbReference type="Pfam" id="PF13460">
    <property type="entry name" value="NAD_binding_10"/>
    <property type="match status" value="1"/>
</dbReference>
<dbReference type="PANTHER" id="PTHR43162:SF1">
    <property type="entry name" value="PRESTALK A DIFFERENTIATION PROTEIN A"/>
    <property type="match status" value="1"/>
</dbReference>
<accession>A0A5N6C115</accession>
<dbReference type="InterPro" id="IPR051604">
    <property type="entry name" value="Ergot_Alk_Oxidoreductase"/>
</dbReference>
<dbReference type="PANTHER" id="PTHR43162">
    <property type="match status" value="1"/>
</dbReference>
<dbReference type="EMBL" id="VDMA02000004">
    <property type="protein sequence ID" value="KAB8186210.1"/>
    <property type="molecule type" value="Genomic_DNA"/>
</dbReference>
<dbReference type="Gene3D" id="3.40.50.720">
    <property type="entry name" value="NAD(P)-binding Rossmann-like Domain"/>
    <property type="match status" value="1"/>
</dbReference>
<dbReference type="SUPFAM" id="SSF51735">
    <property type="entry name" value="NAD(P)-binding Rossmann-fold domains"/>
    <property type="match status" value="1"/>
</dbReference>
<dbReference type="Proteomes" id="UP000313066">
    <property type="component" value="Unassembled WGS sequence"/>
</dbReference>
<organism evidence="2 3">
    <name type="scientific">Microbispora catharanthi</name>
    <dbReference type="NCBI Taxonomy" id="1712871"/>
    <lineage>
        <taxon>Bacteria</taxon>
        <taxon>Bacillati</taxon>
        <taxon>Actinomycetota</taxon>
        <taxon>Actinomycetes</taxon>
        <taxon>Streptosporangiales</taxon>
        <taxon>Streptosporangiaceae</taxon>
        <taxon>Microbispora</taxon>
    </lineage>
</organism>
<protein>
    <submittedName>
        <fullName evidence="2">NAD(P)H-binding protein</fullName>
    </submittedName>
</protein>
<name>A0A5N6C115_9ACTN</name>
<evidence type="ECO:0000313" key="3">
    <source>
        <dbReference type="Proteomes" id="UP000313066"/>
    </source>
</evidence>
<evidence type="ECO:0000259" key="1">
    <source>
        <dbReference type="Pfam" id="PF13460"/>
    </source>
</evidence>
<dbReference type="InterPro" id="IPR036291">
    <property type="entry name" value="NAD(P)-bd_dom_sf"/>
</dbReference>
<comment type="caution">
    <text evidence="2">The sequence shown here is derived from an EMBL/GenBank/DDBJ whole genome shotgun (WGS) entry which is preliminary data.</text>
</comment>